<dbReference type="KEGG" id="mgk:FSB76_03845"/>
<dbReference type="GO" id="GO:0006516">
    <property type="term" value="P:glycoprotein catabolic process"/>
    <property type="evidence" value="ECO:0007669"/>
    <property type="project" value="TreeGrafter"/>
</dbReference>
<dbReference type="PANTHER" id="PTHR12143">
    <property type="entry name" value="PEPTIDE N-GLYCANASE PNGASE -RELATED"/>
    <property type="match status" value="1"/>
</dbReference>
<keyword evidence="8" id="KW-1185">Reference proteome</keyword>
<keyword evidence="7" id="KW-0378">Hydrolase</keyword>
<feature type="signal peptide" evidence="4">
    <location>
        <begin position="1"/>
        <end position="22"/>
    </location>
</feature>
<dbReference type="Gene3D" id="2.70.98.10">
    <property type="match status" value="1"/>
</dbReference>
<proteinExistence type="predicted"/>
<dbReference type="InterPro" id="IPR050883">
    <property type="entry name" value="PNGase"/>
</dbReference>
<accession>A0A5B8VUH8</accession>
<dbReference type="RefSeq" id="WP_147052275.1">
    <property type="nucleotide sequence ID" value="NZ_CP042437.1"/>
</dbReference>
<gene>
    <name evidence="7" type="ORF">FSB76_03845</name>
</gene>
<dbReference type="Pfam" id="PF07971">
    <property type="entry name" value="Glyco_hydro_92"/>
    <property type="match status" value="1"/>
</dbReference>
<feature type="domain" description="Glycosyl hydrolase family 92 N-terminal" evidence="6">
    <location>
        <begin position="31"/>
        <end position="267"/>
    </location>
</feature>
<evidence type="ECO:0000259" key="6">
    <source>
        <dbReference type="Pfam" id="PF17678"/>
    </source>
</evidence>
<dbReference type="InterPro" id="IPR014718">
    <property type="entry name" value="GH-type_carb-bd"/>
</dbReference>
<dbReference type="Proteomes" id="UP000321362">
    <property type="component" value="Chromosome"/>
</dbReference>
<feature type="domain" description="Glycosyl hydrolase family 92" evidence="5">
    <location>
        <begin position="273"/>
        <end position="753"/>
    </location>
</feature>
<keyword evidence="4" id="KW-0732">Signal</keyword>
<dbReference type="Gene3D" id="1.20.1610.10">
    <property type="entry name" value="alpha-1,2-mannosidases domains"/>
    <property type="match status" value="1"/>
</dbReference>
<dbReference type="NCBIfam" id="TIGR01180">
    <property type="entry name" value="aman2_put"/>
    <property type="match status" value="1"/>
</dbReference>
<dbReference type="InterPro" id="IPR041371">
    <property type="entry name" value="GH92_N"/>
</dbReference>
<protein>
    <submittedName>
        <fullName evidence="7">Glycoside hydrolase family 92 protein</fullName>
    </submittedName>
</protein>
<evidence type="ECO:0000256" key="2">
    <source>
        <dbReference type="ARBA" id="ARBA00011245"/>
    </source>
</evidence>
<keyword evidence="3" id="KW-0106">Calcium</keyword>
<dbReference type="Gene3D" id="3.30.2080.10">
    <property type="entry name" value="GH92 mannosidase domain"/>
    <property type="match status" value="1"/>
</dbReference>
<dbReference type="SUPFAM" id="SSF48208">
    <property type="entry name" value="Six-hairpin glycosidases"/>
    <property type="match status" value="1"/>
</dbReference>
<evidence type="ECO:0000256" key="3">
    <source>
        <dbReference type="ARBA" id="ARBA00022837"/>
    </source>
</evidence>
<dbReference type="GO" id="GO:0005829">
    <property type="term" value="C:cytosol"/>
    <property type="evidence" value="ECO:0007669"/>
    <property type="project" value="TreeGrafter"/>
</dbReference>
<dbReference type="OrthoDB" id="9758101at2"/>
<reference evidence="7 8" key="1">
    <citation type="journal article" date="2013" name="J. Microbiol.">
        <title>Mucilaginibacter ginsenosidivorax sp. nov., with ginsenoside converting activity isolated from sediment.</title>
        <authorList>
            <person name="Kim J.K."/>
            <person name="Choi T.E."/>
            <person name="Liu Q.M."/>
            <person name="Park H.Y."/>
            <person name="Yi T.H."/>
            <person name="Yoon M.H."/>
            <person name="Kim S.C."/>
            <person name="Im W.T."/>
        </authorList>
    </citation>
    <scope>NUCLEOTIDE SEQUENCE [LARGE SCALE GENOMIC DNA]</scope>
    <source>
        <strain evidence="7 8">KHI28</strain>
    </source>
</reference>
<dbReference type="PANTHER" id="PTHR12143:SF39">
    <property type="entry name" value="SECRETED PROTEIN"/>
    <property type="match status" value="1"/>
</dbReference>
<comment type="cofactor">
    <cofactor evidence="1">
        <name>Ca(2+)</name>
        <dbReference type="ChEBI" id="CHEBI:29108"/>
    </cofactor>
</comment>
<dbReference type="EMBL" id="CP042437">
    <property type="protein sequence ID" value="QEC75120.1"/>
    <property type="molecule type" value="Genomic_DNA"/>
</dbReference>
<comment type="subunit">
    <text evidence="2">Monomer.</text>
</comment>
<dbReference type="Gene3D" id="1.20.1050.60">
    <property type="entry name" value="alpha-1,2-mannosidase"/>
    <property type="match status" value="1"/>
</dbReference>
<dbReference type="InterPro" id="IPR005887">
    <property type="entry name" value="GH92_a_mannosidase_put"/>
</dbReference>
<organism evidence="7 8">
    <name type="scientific">Mucilaginibacter ginsenosidivorax</name>
    <dbReference type="NCBI Taxonomy" id="862126"/>
    <lineage>
        <taxon>Bacteria</taxon>
        <taxon>Pseudomonadati</taxon>
        <taxon>Bacteroidota</taxon>
        <taxon>Sphingobacteriia</taxon>
        <taxon>Sphingobacteriales</taxon>
        <taxon>Sphingobacteriaceae</taxon>
        <taxon>Mucilaginibacter</taxon>
    </lineage>
</organism>
<evidence type="ECO:0000259" key="5">
    <source>
        <dbReference type="Pfam" id="PF07971"/>
    </source>
</evidence>
<evidence type="ECO:0000313" key="8">
    <source>
        <dbReference type="Proteomes" id="UP000321362"/>
    </source>
</evidence>
<evidence type="ECO:0000313" key="7">
    <source>
        <dbReference type="EMBL" id="QEC75120.1"/>
    </source>
</evidence>
<sequence>MIRIRKTAVLFLAISCVYLSGAAQTKQPVDYVDPFIGTSNSRWMLFPGATMPNGMVKLSPDNQRGVWQGGYEYAVGSIHGFSFLHGWTMAGLLTMPANGDLSTSPGAPDEPFKGAGAGYHSRFRHEDEKASPGYYSVFLLDPQVKVELTATERIGVQRYTFAKDSSNRIMIQLNIPAEYGYDLKDAVITKVSNSEIQGYAKTASANFNDYTLYFVMQFNKPFHDFEGYGNQSAVKSNKEIKGSGELGAYVTYPTSKTEQVILRTGISFVNMDQARLNLKTELKDFGWNFDALVKHNRTIWNNTLKSIAVTGGSETDKKKFYTNFYRCFTAKMIMSDANGKYTDACENVQQLPAGRTAMIGGDAYWNTFWNLNLLWTLTSPDMVQQLVDTQLEMYEKTGWLSKGPAGIEYSGIMEGSHEMALISSAYLKGIVTKDAEIAYRAMKKTMEVEPTPTCGGNPGNPQITDYAKFGFVPVEKGATSKALDYAYDDWCVAQMAKLLHKDDDYNFFLKRSASWKNVFNPASRYVTPRKADGSFIPDFDLFSVSHFVEGNSWQYSLYVPHDVPGLINYIHKDEFLKRLTIGFQKSEVHKFAAHALDRTMGQSAEYYINQGNEVNMQAAFLFNYAGKPSLTQYYTRKILNTFYDASPYVGWNGDEDEGQMGAWFVLSSMGLFEMNGGTSPDLRIDITSPLFSDIKINLNPSYFKGKSFEIKAYHNSAKNIYIRTAKLNGKTLKGNHISFKDIVNGGKLELYMSAAAN</sequence>
<dbReference type="InterPro" id="IPR012939">
    <property type="entry name" value="Glyco_hydro_92"/>
</dbReference>
<evidence type="ECO:0000256" key="4">
    <source>
        <dbReference type="SAM" id="SignalP"/>
    </source>
</evidence>
<dbReference type="GO" id="GO:0000224">
    <property type="term" value="F:peptide-N4-(N-acetyl-beta-glucosaminyl)asparagine amidase activity"/>
    <property type="evidence" value="ECO:0007669"/>
    <property type="project" value="TreeGrafter"/>
</dbReference>
<evidence type="ECO:0000256" key="1">
    <source>
        <dbReference type="ARBA" id="ARBA00001913"/>
    </source>
</evidence>
<name>A0A5B8VUH8_9SPHI</name>
<dbReference type="Pfam" id="PF17678">
    <property type="entry name" value="Glyco_hydro_92N"/>
    <property type="match status" value="1"/>
</dbReference>
<dbReference type="GO" id="GO:0030246">
    <property type="term" value="F:carbohydrate binding"/>
    <property type="evidence" value="ECO:0007669"/>
    <property type="project" value="InterPro"/>
</dbReference>
<dbReference type="GO" id="GO:0005975">
    <property type="term" value="P:carbohydrate metabolic process"/>
    <property type="evidence" value="ECO:0007669"/>
    <property type="project" value="InterPro"/>
</dbReference>
<dbReference type="AlphaFoldDB" id="A0A5B8VUH8"/>
<feature type="chain" id="PRO_5022953308" evidence="4">
    <location>
        <begin position="23"/>
        <end position="757"/>
    </location>
</feature>
<dbReference type="InterPro" id="IPR008928">
    <property type="entry name" value="6-hairpin_glycosidase_sf"/>
</dbReference>